<protein>
    <submittedName>
        <fullName evidence="1">Uncharacterized protein</fullName>
    </submittedName>
</protein>
<evidence type="ECO:0000313" key="2">
    <source>
        <dbReference type="Proteomes" id="UP000030762"/>
    </source>
</evidence>
<dbReference type="VEuPathDB" id="FungiDB:SDRG_04480"/>
<reference evidence="1 2" key="1">
    <citation type="submission" date="2012-04" db="EMBL/GenBank/DDBJ databases">
        <title>The Genome Sequence of Saprolegnia declina VS20.</title>
        <authorList>
            <consortium name="The Broad Institute Genome Sequencing Platform"/>
            <person name="Russ C."/>
            <person name="Nusbaum C."/>
            <person name="Tyler B."/>
            <person name="van West P."/>
            <person name="Dieguez-Uribeondo J."/>
            <person name="de Bruijn I."/>
            <person name="Tripathy S."/>
            <person name="Jiang R."/>
            <person name="Young S.K."/>
            <person name="Zeng Q."/>
            <person name="Gargeya S."/>
            <person name="Fitzgerald M."/>
            <person name="Haas B."/>
            <person name="Abouelleil A."/>
            <person name="Alvarado L."/>
            <person name="Arachchi H.M."/>
            <person name="Berlin A."/>
            <person name="Chapman S.B."/>
            <person name="Goldberg J."/>
            <person name="Griggs A."/>
            <person name="Gujja S."/>
            <person name="Hansen M."/>
            <person name="Howarth C."/>
            <person name="Imamovic A."/>
            <person name="Larimer J."/>
            <person name="McCowen C."/>
            <person name="Montmayeur A."/>
            <person name="Murphy C."/>
            <person name="Neiman D."/>
            <person name="Pearson M."/>
            <person name="Priest M."/>
            <person name="Roberts A."/>
            <person name="Saif S."/>
            <person name="Shea T."/>
            <person name="Sisk P."/>
            <person name="Sykes S."/>
            <person name="Wortman J."/>
            <person name="Nusbaum C."/>
            <person name="Birren B."/>
        </authorList>
    </citation>
    <scope>NUCLEOTIDE SEQUENCE [LARGE SCALE GENOMIC DNA]</scope>
    <source>
        <strain evidence="1 2">VS20</strain>
    </source>
</reference>
<accession>T0QVL6</accession>
<keyword evidence="2" id="KW-1185">Reference proteome</keyword>
<dbReference type="Proteomes" id="UP000030762">
    <property type="component" value="Unassembled WGS sequence"/>
</dbReference>
<organism evidence="1 2">
    <name type="scientific">Saprolegnia diclina (strain VS20)</name>
    <dbReference type="NCBI Taxonomy" id="1156394"/>
    <lineage>
        <taxon>Eukaryota</taxon>
        <taxon>Sar</taxon>
        <taxon>Stramenopiles</taxon>
        <taxon>Oomycota</taxon>
        <taxon>Saprolegniomycetes</taxon>
        <taxon>Saprolegniales</taxon>
        <taxon>Saprolegniaceae</taxon>
        <taxon>Saprolegnia</taxon>
    </lineage>
</organism>
<dbReference type="GeneID" id="19945207"/>
<dbReference type="OrthoDB" id="78494at2759"/>
<dbReference type="InParanoid" id="T0QVL6"/>
<proteinExistence type="predicted"/>
<sequence>MDFTVVCESADIAIGDMNRFGTLLLLMATCHIVSYSIAKRVVGPKPSSSVHSLLLSLGARYHFNHTGRIVHGVYYLDRASAALNGILTFKLESTMYAFDIKLWRFFAAPIRSAVDVPGLDQATLNASFPLIE</sequence>
<dbReference type="AlphaFoldDB" id="T0QVL6"/>
<name>T0QVL6_SAPDV</name>
<dbReference type="RefSeq" id="XP_008608377.1">
    <property type="nucleotide sequence ID" value="XM_008610155.1"/>
</dbReference>
<dbReference type="EMBL" id="JH767142">
    <property type="protein sequence ID" value="EQC38050.1"/>
    <property type="molecule type" value="Genomic_DNA"/>
</dbReference>
<gene>
    <name evidence="1" type="ORF">SDRG_04480</name>
</gene>
<evidence type="ECO:0000313" key="1">
    <source>
        <dbReference type="EMBL" id="EQC38050.1"/>
    </source>
</evidence>